<keyword evidence="2" id="KW-1185">Reference proteome</keyword>
<reference evidence="1" key="1">
    <citation type="journal article" date="2014" name="Int. J. Syst. Evol. Microbiol.">
        <title>Complete genome sequence of Corynebacterium casei LMG S-19264T (=DSM 44701T), isolated from a smear-ripened cheese.</title>
        <authorList>
            <consortium name="US DOE Joint Genome Institute (JGI-PGF)"/>
            <person name="Walter F."/>
            <person name="Albersmeier A."/>
            <person name="Kalinowski J."/>
            <person name="Ruckert C."/>
        </authorList>
    </citation>
    <scope>NUCLEOTIDE SEQUENCE</scope>
    <source>
        <strain evidence="1">JCM 3302</strain>
    </source>
</reference>
<dbReference type="Proteomes" id="UP000641386">
    <property type="component" value="Unassembled WGS sequence"/>
</dbReference>
<name>A0A919DT57_9ACTN</name>
<dbReference type="AlphaFoldDB" id="A0A919DT57"/>
<gene>
    <name evidence="1" type="ORF">GCM10014715_42360</name>
</gene>
<protein>
    <recommendedName>
        <fullName evidence="3">Acetoacetyl-CoA synthetase</fullName>
    </recommendedName>
</protein>
<sequence length="61" mass="6653">MIARVPGLPRTLTGKKLEVPVKRILQGARVSEVAGPGAVTNGSMLDWFAEFRARTDSSRTR</sequence>
<evidence type="ECO:0000313" key="1">
    <source>
        <dbReference type="EMBL" id="GHE82135.1"/>
    </source>
</evidence>
<proteinExistence type="predicted"/>
<evidence type="ECO:0008006" key="3">
    <source>
        <dbReference type="Google" id="ProtNLM"/>
    </source>
</evidence>
<evidence type="ECO:0000313" key="2">
    <source>
        <dbReference type="Proteomes" id="UP000641386"/>
    </source>
</evidence>
<dbReference type="EMBL" id="BNBC01000019">
    <property type="protein sequence ID" value="GHE82135.1"/>
    <property type="molecule type" value="Genomic_DNA"/>
</dbReference>
<organism evidence="1 2">
    <name type="scientific">Streptomyces spiralis</name>
    <dbReference type="NCBI Taxonomy" id="66376"/>
    <lineage>
        <taxon>Bacteria</taxon>
        <taxon>Bacillati</taxon>
        <taxon>Actinomycetota</taxon>
        <taxon>Actinomycetes</taxon>
        <taxon>Kitasatosporales</taxon>
        <taxon>Streptomycetaceae</taxon>
        <taxon>Streptomyces</taxon>
    </lineage>
</organism>
<dbReference type="RefSeq" id="WP_189902489.1">
    <property type="nucleotide sequence ID" value="NZ_BNBC01000019.1"/>
</dbReference>
<comment type="caution">
    <text evidence="1">The sequence shown here is derived from an EMBL/GenBank/DDBJ whole genome shotgun (WGS) entry which is preliminary data.</text>
</comment>
<reference evidence="1" key="2">
    <citation type="submission" date="2020-09" db="EMBL/GenBank/DDBJ databases">
        <authorList>
            <person name="Sun Q."/>
            <person name="Ohkuma M."/>
        </authorList>
    </citation>
    <scope>NUCLEOTIDE SEQUENCE</scope>
    <source>
        <strain evidence="1">JCM 3302</strain>
    </source>
</reference>
<accession>A0A919DT57</accession>